<dbReference type="AlphaFoldDB" id="A0A6J7IHM0"/>
<feature type="compositionally biased region" description="Polar residues" evidence="1">
    <location>
        <begin position="14"/>
        <end position="28"/>
    </location>
</feature>
<evidence type="ECO:0000313" key="2">
    <source>
        <dbReference type="EMBL" id="CAB4930086.1"/>
    </source>
</evidence>
<dbReference type="EMBL" id="CAFBNF010000009">
    <property type="protein sequence ID" value="CAB4930086.1"/>
    <property type="molecule type" value="Genomic_DNA"/>
</dbReference>
<sequence>MCLLPERKVCVSAQDTLQRQSAKSSPASQHPARSYGTTLPSIVGRW</sequence>
<organism evidence="2">
    <name type="scientific">freshwater metagenome</name>
    <dbReference type="NCBI Taxonomy" id="449393"/>
    <lineage>
        <taxon>unclassified sequences</taxon>
        <taxon>metagenomes</taxon>
        <taxon>ecological metagenomes</taxon>
    </lineage>
</organism>
<accession>A0A6J7IHM0</accession>
<proteinExistence type="predicted"/>
<protein>
    <submittedName>
        <fullName evidence="2">Unannotated protein</fullName>
    </submittedName>
</protein>
<reference evidence="2" key="1">
    <citation type="submission" date="2020-05" db="EMBL/GenBank/DDBJ databases">
        <authorList>
            <person name="Chiriac C."/>
            <person name="Salcher M."/>
            <person name="Ghai R."/>
            <person name="Kavagutti S V."/>
        </authorList>
    </citation>
    <scope>NUCLEOTIDE SEQUENCE</scope>
</reference>
<gene>
    <name evidence="2" type="ORF">UFOPK3773_00187</name>
</gene>
<feature type="region of interest" description="Disordered" evidence="1">
    <location>
        <begin position="14"/>
        <end position="46"/>
    </location>
</feature>
<name>A0A6J7IHM0_9ZZZZ</name>
<evidence type="ECO:0000256" key="1">
    <source>
        <dbReference type="SAM" id="MobiDB-lite"/>
    </source>
</evidence>